<evidence type="ECO:0000256" key="7">
    <source>
        <dbReference type="ARBA" id="ARBA00022842"/>
    </source>
</evidence>
<feature type="region of interest" description="Disordered" evidence="10">
    <location>
        <begin position="631"/>
        <end position="690"/>
    </location>
</feature>
<keyword evidence="3" id="KW-0540">Nuclease</keyword>
<feature type="region of interest" description="Disordered" evidence="10">
    <location>
        <begin position="393"/>
        <end position="417"/>
    </location>
</feature>
<dbReference type="SUPFAM" id="SSF88723">
    <property type="entry name" value="PIN domain-like"/>
    <property type="match status" value="1"/>
</dbReference>
<feature type="compositionally biased region" description="Low complexity" evidence="10">
    <location>
        <begin position="644"/>
        <end position="658"/>
    </location>
</feature>
<dbReference type="Pfam" id="PF00867">
    <property type="entry name" value="XPG_I"/>
    <property type="match status" value="1"/>
</dbReference>
<dbReference type="SMART" id="SM00485">
    <property type="entry name" value="XPGN"/>
    <property type="match status" value="1"/>
</dbReference>
<keyword evidence="4" id="KW-0479">Metal-binding</keyword>
<dbReference type="InterPro" id="IPR008918">
    <property type="entry name" value="HhH2"/>
</dbReference>
<dbReference type="Gene3D" id="1.10.150.20">
    <property type="entry name" value="5' to 3' exonuclease, C-terminal subdomain"/>
    <property type="match status" value="1"/>
</dbReference>
<evidence type="ECO:0000256" key="9">
    <source>
        <dbReference type="ARBA" id="ARBA00023242"/>
    </source>
</evidence>
<name>A0ABQ8K7G6_9APHY</name>
<evidence type="ECO:0000256" key="8">
    <source>
        <dbReference type="ARBA" id="ARBA00023204"/>
    </source>
</evidence>
<evidence type="ECO:0000256" key="4">
    <source>
        <dbReference type="ARBA" id="ARBA00022723"/>
    </source>
</evidence>
<dbReference type="InterPro" id="IPR044752">
    <property type="entry name" value="PIN-like_EXO1"/>
</dbReference>
<dbReference type="InterPro" id="IPR029060">
    <property type="entry name" value="PIN-like_dom_sf"/>
</dbReference>
<feature type="region of interest" description="Disordered" evidence="10">
    <location>
        <begin position="516"/>
        <end position="539"/>
    </location>
</feature>
<evidence type="ECO:0000256" key="10">
    <source>
        <dbReference type="SAM" id="MobiDB-lite"/>
    </source>
</evidence>
<keyword evidence="14" id="KW-1185">Reference proteome</keyword>
<comment type="subcellular location">
    <subcellularLocation>
        <location evidence="2">Nucleus</location>
    </subcellularLocation>
</comment>
<evidence type="ECO:0000259" key="11">
    <source>
        <dbReference type="SMART" id="SM00484"/>
    </source>
</evidence>
<dbReference type="EMBL" id="JADCUA010000019">
    <property type="protein sequence ID" value="KAH9833200.1"/>
    <property type="molecule type" value="Genomic_DNA"/>
</dbReference>
<dbReference type="SMART" id="SM00484">
    <property type="entry name" value="XPGI"/>
    <property type="match status" value="1"/>
</dbReference>
<keyword evidence="8" id="KW-0234">DNA repair</keyword>
<keyword evidence="5" id="KW-0227">DNA damage</keyword>
<feature type="region of interest" description="Disordered" evidence="10">
    <location>
        <begin position="429"/>
        <end position="494"/>
    </location>
</feature>
<evidence type="ECO:0000313" key="13">
    <source>
        <dbReference type="EMBL" id="KAH9833200.1"/>
    </source>
</evidence>
<feature type="region of interest" description="Disordered" evidence="10">
    <location>
        <begin position="706"/>
        <end position="803"/>
    </location>
</feature>
<feature type="domain" description="XPG N-terminal" evidence="12">
    <location>
        <begin position="1"/>
        <end position="99"/>
    </location>
</feature>
<dbReference type="PRINTS" id="PR00853">
    <property type="entry name" value="XPGRADSUPER"/>
</dbReference>
<dbReference type="InterPro" id="IPR006086">
    <property type="entry name" value="XPG-I_dom"/>
</dbReference>
<gene>
    <name evidence="13" type="ORF">C8Q71DRAFT_774606</name>
</gene>
<evidence type="ECO:0000259" key="12">
    <source>
        <dbReference type="SMART" id="SM00485"/>
    </source>
</evidence>
<dbReference type="InterPro" id="IPR006084">
    <property type="entry name" value="XPG/Rad2"/>
</dbReference>
<evidence type="ECO:0000256" key="5">
    <source>
        <dbReference type="ARBA" id="ARBA00022763"/>
    </source>
</evidence>
<dbReference type="RefSeq" id="XP_047775966.1">
    <property type="nucleotide sequence ID" value="XM_047924538.1"/>
</dbReference>
<reference evidence="13 14" key="1">
    <citation type="journal article" date="2021" name="Environ. Microbiol.">
        <title>Gene family expansions and transcriptome signatures uncover fungal adaptations to wood decay.</title>
        <authorList>
            <person name="Hage H."/>
            <person name="Miyauchi S."/>
            <person name="Viragh M."/>
            <person name="Drula E."/>
            <person name="Min B."/>
            <person name="Chaduli D."/>
            <person name="Navarro D."/>
            <person name="Favel A."/>
            <person name="Norest M."/>
            <person name="Lesage-Meessen L."/>
            <person name="Balint B."/>
            <person name="Merenyi Z."/>
            <person name="de Eugenio L."/>
            <person name="Morin E."/>
            <person name="Martinez A.T."/>
            <person name="Baldrian P."/>
            <person name="Stursova M."/>
            <person name="Martinez M.J."/>
            <person name="Novotny C."/>
            <person name="Magnuson J.K."/>
            <person name="Spatafora J.W."/>
            <person name="Maurice S."/>
            <person name="Pangilinan J."/>
            <person name="Andreopoulos W."/>
            <person name="LaButti K."/>
            <person name="Hundley H."/>
            <person name="Na H."/>
            <person name="Kuo A."/>
            <person name="Barry K."/>
            <person name="Lipzen A."/>
            <person name="Henrissat B."/>
            <person name="Riley R."/>
            <person name="Ahrendt S."/>
            <person name="Nagy L.G."/>
            <person name="Grigoriev I.V."/>
            <person name="Martin F."/>
            <person name="Rosso M.N."/>
        </authorList>
    </citation>
    <scope>NUCLEOTIDE SEQUENCE [LARGE SCALE GENOMIC DNA]</scope>
    <source>
        <strain evidence="13 14">CIRM-BRFM 1785</strain>
    </source>
</reference>
<keyword evidence="7" id="KW-0460">Magnesium</keyword>
<dbReference type="Gene3D" id="3.40.50.1010">
    <property type="entry name" value="5'-nuclease"/>
    <property type="match status" value="1"/>
</dbReference>
<dbReference type="CDD" id="cd09857">
    <property type="entry name" value="PIN_EXO1"/>
    <property type="match status" value="1"/>
</dbReference>
<feature type="compositionally biased region" description="Basic and acidic residues" evidence="10">
    <location>
        <begin position="720"/>
        <end position="732"/>
    </location>
</feature>
<dbReference type="SMART" id="SM00279">
    <property type="entry name" value="HhH2"/>
    <property type="match status" value="1"/>
</dbReference>
<dbReference type="SUPFAM" id="SSF47807">
    <property type="entry name" value="5' to 3' exonuclease, C-terminal subdomain"/>
    <property type="match status" value="1"/>
</dbReference>
<evidence type="ECO:0000256" key="1">
    <source>
        <dbReference type="ARBA" id="ARBA00001946"/>
    </source>
</evidence>
<dbReference type="PANTHER" id="PTHR11081:SF65">
    <property type="entry name" value="DNA DAMAGE-INDUCIBLE PROTEIN DIN7-RELATED"/>
    <property type="match status" value="1"/>
</dbReference>
<feature type="compositionally biased region" description="Acidic residues" evidence="10">
    <location>
        <begin position="464"/>
        <end position="476"/>
    </location>
</feature>
<comment type="cofactor">
    <cofactor evidence="1">
        <name>Mg(2+)</name>
        <dbReference type="ChEBI" id="CHEBI:18420"/>
    </cofactor>
</comment>
<evidence type="ECO:0000256" key="6">
    <source>
        <dbReference type="ARBA" id="ARBA00022801"/>
    </source>
</evidence>
<dbReference type="PROSITE" id="PS00842">
    <property type="entry name" value="XPG_2"/>
    <property type="match status" value="1"/>
</dbReference>
<evidence type="ECO:0000256" key="2">
    <source>
        <dbReference type="ARBA" id="ARBA00004123"/>
    </source>
</evidence>
<protein>
    <submittedName>
        <fullName evidence="13">Exodeoxyribonuclease 1</fullName>
    </submittedName>
</protein>
<feature type="compositionally biased region" description="Polar residues" evidence="10">
    <location>
        <begin position="782"/>
        <end position="793"/>
    </location>
</feature>
<feature type="compositionally biased region" description="Basic and acidic residues" evidence="10">
    <location>
        <begin position="429"/>
        <end position="456"/>
    </location>
</feature>
<dbReference type="Proteomes" id="UP000814176">
    <property type="component" value="Unassembled WGS sequence"/>
</dbReference>
<dbReference type="Pfam" id="PF00752">
    <property type="entry name" value="XPG_N"/>
    <property type="match status" value="1"/>
</dbReference>
<feature type="region of interest" description="Disordered" evidence="10">
    <location>
        <begin position="587"/>
        <end position="618"/>
    </location>
</feature>
<dbReference type="GeneID" id="72005270"/>
<evidence type="ECO:0000256" key="3">
    <source>
        <dbReference type="ARBA" id="ARBA00022722"/>
    </source>
</evidence>
<organism evidence="13 14">
    <name type="scientific">Rhodofomes roseus</name>
    <dbReference type="NCBI Taxonomy" id="34475"/>
    <lineage>
        <taxon>Eukaryota</taxon>
        <taxon>Fungi</taxon>
        <taxon>Dikarya</taxon>
        <taxon>Basidiomycota</taxon>
        <taxon>Agaricomycotina</taxon>
        <taxon>Agaricomycetes</taxon>
        <taxon>Polyporales</taxon>
        <taxon>Rhodofomes</taxon>
    </lineage>
</organism>
<dbReference type="InterPro" id="IPR006085">
    <property type="entry name" value="XPG_DNA_repair_N"/>
</dbReference>
<dbReference type="CDD" id="cd09901">
    <property type="entry name" value="H3TH_FEN1-like"/>
    <property type="match status" value="1"/>
</dbReference>
<keyword evidence="9" id="KW-0539">Nucleus</keyword>
<feature type="domain" description="XPG-I" evidence="11">
    <location>
        <begin position="138"/>
        <end position="212"/>
    </location>
</feature>
<sequence length="823" mass="89806">MGISGLLPLLKDIQVTRPLSDFAGQTIAVDAYVWLHKGTYGCAAELATGRRTHKYVDYAMHRVRLLRHHRIQPYVVFDGGPLPAKQGTESERKKRRDENLARANAFAAQGKHTQAREYYVKCIDVTPQMAYQLIKALRAEGIPYVVAPYEADAQLAYLERIGVVDGVITEDSDLLVFGCRKVLLKLDVVESVVTCISRGDFGSAGAAGGMPLLGWSDAQFRRMAILSGCDYLASIPGVGLKTAWSLLRKHKTVENAVRMLMLEGKKKVPDGYLDAFKLAERVFLYQRVYDPRQKRLVHLTEPAEGERLDAETDAYVGSDIEPALAKQVAEGDACPISLLPMDDINATFVPRALKTIPLNVKDARMPGGGKATGSRQNVGKGTVGILSFFKPRAEGSSGQQTATSHAPGHSITAGRASGKRTLAEVMDHDIAVKRKKQEGAQREGPSREVRNSKFFDVRQSSFGGEDEDAIASEEPDYPVAGPSRITLDAGKDKENVPCADDDEVFMEDAGAVEQEDGYISPSPSMRRWDSPEVSSPLRVRSGAQLDVEEEEDFGADILSSPPVAARQTRFSMNMDAARATSVVSHDGGIVLVPNTPSKRERRRRGHHARNDGAGPDLQHILGECDWEWDDRTSDIECSGPLDPSPSSASTSSGPVTPSDIPSQGEADACAQALTEAEDTDEVTNSQNAAARHAKVAHGWWERWGRGARSPAVAPPQTPLKRRETTITPEGRHRPLQQRRPQSATNNSKHKGKQQNLHSAGRRRSLVFTETVKKTPRGGLLRGTSSRPDTANSEQGEDSAGASRNRFAEFRWAGVEDSVGPCRI</sequence>
<dbReference type="PANTHER" id="PTHR11081">
    <property type="entry name" value="FLAP ENDONUCLEASE FAMILY MEMBER"/>
    <property type="match status" value="1"/>
</dbReference>
<dbReference type="InterPro" id="IPR019974">
    <property type="entry name" value="XPG_CS"/>
</dbReference>
<evidence type="ECO:0000313" key="14">
    <source>
        <dbReference type="Proteomes" id="UP000814176"/>
    </source>
</evidence>
<dbReference type="InterPro" id="IPR036279">
    <property type="entry name" value="5-3_exonuclease_C_sf"/>
</dbReference>
<proteinExistence type="predicted"/>
<comment type="caution">
    <text evidence="13">The sequence shown here is derived from an EMBL/GenBank/DDBJ whole genome shotgun (WGS) entry which is preliminary data.</text>
</comment>
<keyword evidence="6" id="KW-0378">Hydrolase</keyword>
<accession>A0ABQ8K7G6</accession>